<keyword evidence="12" id="KW-1185">Reference proteome</keyword>
<evidence type="ECO:0000313" key="12">
    <source>
        <dbReference type="Proteomes" id="UP000649179"/>
    </source>
</evidence>
<comment type="subunit">
    <text evidence="8 9">F-type ATPases have 2 components, CF(1) - the catalytic core - and CF(0) - the membrane proton channel. CF(1) has five subunits: alpha(3), beta(3), gamma(1), delta(1), epsilon(1). CF(0) has three main subunits: a, b and c.</text>
</comment>
<proteinExistence type="inferred from homology"/>
<reference evidence="11" key="1">
    <citation type="journal article" date="2014" name="Int. J. Syst. Evol. Microbiol.">
        <title>Complete genome sequence of Corynebacterium casei LMG S-19264T (=DSM 44701T), isolated from a smear-ripened cheese.</title>
        <authorList>
            <consortium name="US DOE Joint Genome Institute (JGI-PGF)"/>
            <person name="Walter F."/>
            <person name="Albersmeier A."/>
            <person name="Kalinowski J."/>
            <person name="Ruckert C."/>
        </authorList>
    </citation>
    <scope>NUCLEOTIDE SEQUENCE</scope>
    <source>
        <strain evidence="11">CGMCC 1.16067</strain>
    </source>
</reference>
<keyword evidence="7 8" id="KW-0066">ATP synthesis</keyword>
<reference evidence="11" key="2">
    <citation type="submission" date="2020-09" db="EMBL/GenBank/DDBJ databases">
        <authorList>
            <person name="Sun Q."/>
            <person name="Zhou Y."/>
        </authorList>
    </citation>
    <scope>NUCLEOTIDE SEQUENCE</scope>
    <source>
        <strain evidence="11">CGMCC 1.16067</strain>
    </source>
</reference>
<dbReference type="GO" id="GO:0005886">
    <property type="term" value="C:plasma membrane"/>
    <property type="evidence" value="ECO:0007669"/>
    <property type="project" value="UniProtKB-SubCell"/>
</dbReference>
<protein>
    <recommendedName>
        <fullName evidence="8">ATP synthase epsilon chain</fullName>
    </recommendedName>
    <alternativeName>
        <fullName evidence="8">ATP synthase F1 sector epsilon subunit</fullName>
    </alternativeName>
    <alternativeName>
        <fullName evidence="8">F-ATPase epsilon subunit</fullName>
    </alternativeName>
</protein>
<dbReference type="EMBL" id="BMKQ01000001">
    <property type="protein sequence ID" value="GGF40928.1"/>
    <property type="molecule type" value="Genomic_DNA"/>
</dbReference>
<dbReference type="Proteomes" id="UP000649179">
    <property type="component" value="Unassembled WGS sequence"/>
</dbReference>
<keyword evidence="8" id="KW-1003">Cell membrane</keyword>
<name>A0A917F0S9_9ACTN</name>
<dbReference type="AlphaFoldDB" id="A0A917F0S9"/>
<comment type="similarity">
    <text evidence="2 8 9">Belongs to the ATPase epsilon chain family.</text>
</comment>
<dbReference type="NCBIfam" id="NF009977">
    <property type="entry name" value="PRK13442.1"/>
    <property type="match status" value="1"/>
</dbReference>
<dbReference type="PANTHER" id="PTHR13822:SF10">
    <property type="entry name" value="ATP SYNTHASE EPSILON CHAIN, CHLOROPLASTIC"/>
    <property type="match status" value="1"/>
</dbReference>
<keyword evidence="5 8" id="KW-0472">Membrane</keyword>
<comment type="caution">
    <text evidence="11">The sequence shown here is derived from an EMBL/GenBank/DDBJ whole genome shotgun (WGS) entry which is preliminary data.</text>
</comment>
<dbReference type="InterPro" id="IPR001469">
    <property type="entry name" value="ATP_synth_F1_dsu/esu"/>
</dbReference>
<evidence type="ECO:0000313" key="11">
    <source>
        <dbReference type="EMBL" id="GGF40928.1"/>
    </source>
</evidence>
<evidence type="ECO:0000256" key="5">
    <source>
        <dbReference type="ARBA" id="ARBA00023136"/>
    </source>
</evidence>
<dbReference type="RefSeq" id="WP_188779071.1">
    <property type="nucleotide sequence ID" value="NZ_BMKQ01000001.1"/>
</dbReference>
<keyword evidence="8" id="KW-0375">Hydrogen ion transport</keyword>
<dbReference type="CDD" id="cd12152">
    <property type="entry name" value="F1-ATPase_delta"/>
    <property type="match status" value="1"/>
</dbReference>
<evidence type="ECO:0000256" key="4">
    <source>
        <dbReference type="ARBA" id="ARBA00023065"/>
    </source>
</evidence>
<dbReference type="InterPro" id="IPR020546">
    <property type="entry name" value="ATP_synth_F1_dsu/esu_N"/>
</dbReference>
<dbReference type="HAMAP" id="MF_00530">
    <property type="entry name" value="ATP_synth_epsil_bac"/>
    <property type="match status" value="1"/>
</dbReference>
<keyword evidence="3 8" id="KW-0813">Transport</keyword>
<keyword evidence="6 8" id="KW-0139">CF(1)</keyword>
<evidence type="ECO:0000259" key="10">
    <source>
        <dbReference type="Pfam" id="PF02823"/>
    </source>
</evidence>
<comment type="subcellular location">
    <subcellularLocation>
        <location evidence="1 8">Cell membrane</location>
        <topology evidence="1 8">Peripheral membrane protein</topology>
    </subcellularLocation>
</comment>
<evidence type="ECO:0000256" key="1">
    <source>
        <dbReference type="ARBA" id="ARBA00004202"/>
    </source>
</evidence>
<keyword evidence="4 8" id="KW-0406">Ion transport</keyword>
<evidence type="ECO:0000256" key="3">
    <source>
        <dbReference type="ARBA" id="ARBA00022448"/>
    </source>
</evidence>
<comment type="function">
    <text evidence="8">Produces ATP from ADP in the presence of a proton gradient across the membrane.</text>
</comment>
<dbReference type="Gene3D" id="2.60.15.10">
    <property type="entry name" value="F0F1 ATP synthase delta/epsilon subunit, N-terminal"/>
    <property type="match status" value="1"/>
</dbReference>
<sequence length="129" mass="13950">MAELLQVELVAADRLVWSGEATRIIARTSEGDVGILRGHAPLLSVMIEGVVEIDTNDDGSFLAAVDAGFISVANDRVSLLAEHVDLADHIDVDEAREAVRKYSDADPDDTAAQSALRRAEARVRAVERR</sequence>
<dbReference type="SUPFAM" id="SSF51344">
    <property type="entry name" value="Epsilon subunit of F1F0-ATP synthase N-terminal domain"/>
    <property type="match status" value="1"/>
</dbReference>
<organism evidence="11 12">
    <name type="scientific">Marmoricola endophyticus</name>
    <dbReference type="NCBI Taxonomy" id="2040280"/>
    <lineage>
        <taxon>Bacteria</taxon>
        <taxon>Bacillati</taxon>
        <taxon>Actinomycetota</taxon>
        <taxon>Actinomycetes</taxon>
        <taxon>Propionibacteriales</taxon>
        <taxon>Nocardioidaceae</taxon>
        <taxon>Marmoricola</taxon>
    </lineage>
</organism>
<dbReference type="GO" id="GO:0045259">
    <property type="term" value="C:proton-transporting ATP synthase complex"/>
    <property type="evidence" value="ECO:0007669"/>
    <property type="project" value="UniProtKB-KW"/>
</dbReference>
<feature type="domain" description="ATP synthase F1 complex delta/epsilon subunit N-terminal" evidence="10">
    <location>
        <begin position="5"/>
        <end position="83"/>
    </location>
</feature>
<gene>
    <name evidence="8 11" type="primary">atpC</name>
    <name evidence="11" type="ORF">GCM10011519_13270</name>
</gene>
<dbReference type="GO" id="GO:0005524">
    <property type="term" value="F:ATP binding"/>
    <property type="evidence" value="ECO:0007669"/>
    <property type="project" value="UniProtKB-UniRule"/>
</dbReference>
<evidence type="ECO:0000256" key="6">
    <source>
        <dbReference type="ARBA" id="ARBA00023196"/>
    </source>
</evidence>
<evidence type="ECO:0000256" key="8">
    <source>
        <dbReference type="HAMAP-Rule" id="MF_00530"/>
    </source>
</evidence>
<evidence type="ECO:0000256" key="7">
    <source>
        <dbReference type="ARBA" id="ARBA00023310"/>
    </source>
</evidence>
<dbReference type="InterPro" id="IPR036771">
    <property type="entry name" value="ATPsynth_dsu/esu_N"/>
</dbReference>
<evidence type="ECO:0000256" key="9">
    <source>
        <dbReference type="RuleBase" id="RU003656"/>
    </source>
</evidence>
<dbReference type="Pfam" id="PF02823">
    <property type="entry name" value="ATP-synt_DE_N"/>
    <property type="match status" value="1"/>
</dbReference>
<evidence type="ECO:0000256" key="2">
    <source>
        <dbReference type="ARBA" id="ARBA00005712"/>
    </source>
</evidence>
<dbReference type="PANTHER" id="PTHR13822">
    <property type="entry name" value="ATP SYNTHASE DELTA/EPSILON CHAIN"/>
    <property type="match status" value="1"/>
</dbReference>
<dbReference type="GO" id="GO:0046933">
    <property type="term" value="F:proton-transporting ATP synthase activity, rotational mechanism"/>
    <property type="evidence" value="ECO:0007669"/>
    <property type="project" value="UniProtKB-UniRule"/>
</dbReference>
<accession>A0A917F0S9</accession>
<dbReference type="NCBIfam" id="TIGR01216">
    <property type="entry name" value="ATP_synt_epsi"/>
    <property type="match status" value="1"/>
</dbReference>